<name>A0A251SQV0_HELAN</name>
<accession>A0A251SQV0</accession>
<evidence type="ECO:0000313" key="2">
    <source>
        <dbReference type="EMBL" id="OTG00923.1"/>
    </source>
</evidence>
<evidence type="ECO:0000313" key="1">
    <source>
        <dbReference type="EMBL" id="KAF5772075.1"/>
    </source>
</evidence>
<proteinExistence type="predicted"/>
<dbReference type="Proteomes" id="UP000215914">
    <property type="component" value="Chromosome 13"/>
</dbReference>
<reference evidence="1" key="3">
    <citation type="submission" date="2020-06" db="EMBL/GenBank/DDBJ databases">
        <title>Helianthus annuus Genome sequencing and assembly Release 2.</title>
        <authorList>
            <person name="Gouzy J."/>
            <person name="Langlade N."/>
            <person name="Munos S."/>
        </authorList>
    </citation>
    <scope>NUCLEOTIDE SEQUENCE</scope>
    <source>
        <tissue evidence="1">Leaves</tissue>
    </source>
</reference>
<dbReference type="EMBL" id="CM007902">
    <property type="protein sequence ID" value="OTG00923.1"/>
    <property type="molecule type" value="Genomic_DNA"/>
</dbReference>
<gene>
    <name evidence="2" type="ORF">HannXRQ_Chr13g0396451</name>
    <name evidence="1" type="ORF">HanXRQr2_Chr13g0572511</name>
</gene>
<reference evidence="1 3" key="1">
    <citation type="journal article" date="2017" name="Nature">
        <title>The sunflower genome provides insights into oil metabolism, flowering and Asterid evolution.</title>
        <authorList>
            <person name="Badouin H."/>
            <person name="Gouzy J."/>
            <person name="Grassa C.J."/>
            <person name="Murat F."/>
            <person name="Staton S.E."/>
            <person name="Cottret L."/>
            <person name="Lelandais-Briere C."/>
            <person name="Owens G.L."/>
            <person name="Carrere S."/>
            <person name="Mayjonade B."/>
            <person name="Legrand L."/>
            <person name="Gill N."/>
            <person name="Kane N.C."/>
            <person name="Bowers J.E."/>
            <person name="Hubner S."/>
            <person name="Bellec A."/>
            <person name="Berard A."/>
            <person name="Berges H."/>
            <person name="Blanchet N."/>
            <person name="Boniface M.C."/>
            <person name="Brunel D."/>
            <person name="Catrice O."/>
            <person name="Chaidir N."/>
            <person name="Claudel C."/>
            <person name="Donnadieu C."/>
            <person name="Faraut T."/>
            <person name="Fievet G."/>
            <person name="Helmstetter N."/>
            <person name="King M."/>
            <person name="Knapp S.J."/>
            <person name="Lai Z."/>
            <person name="Le Paslier M.C."/>
            <person name="Lippi Y."/>
            <person name="Lorenzon L."/>
            <person name="Mandel J.R."/>
            <person name="Marage G."/>
            <person name="Marchand G."/>
            <person name="Marquand E."/>
            <person name="Bret-Mestries E."/>
            <person name="Morien E."/>
            <person name="Nambeesan S."/>
            <person name="Nguyen T."/>
            <person name="Pegot-Espagnet P."/>
            <person name="Pouilly N."/>
            <person name="Raftis F."/>
            <person name="Sallet E."/>
            <person name="Schiex T."/>
            <person name="Thomas J."/>
            <person name="Vandecasteele C."/>
            <person name="Vares D."/>
            <person name="Vear F."/>
            <person name="Vautrin S."/>
            <person name="Crespi M."/>
            <person name="Mangin B."/>
            <person name="Burke J.M."/>
            <person name="Salse J."/>
            <person name="Munos S."/>
            <person name="Vincourt P."/>
            <person name="Rieseberg L.H."/>
            <person name="Langlade N.B."/>
        </authorList>
    </citation>
    <scope>NUCLEOTIDE SEQUENCE [LARGE SCALE GENOMIC DNA]</scope>
    <source>
        <strain evidence="3">cv. SF193</strain>
        <tissue evidence="1">Leaves</tissue>
    </source>
</reference>
<reference evidence="2" key="2">
    <citation type="submission" date="2017-02" db="EMBL/GenBank/DDBJ databases">
        <title>Sunflower complete genome.</title>
        <authorList>
            <person name="Langlade N."/>
            <person name="Munos S."/>
        </authorList>
    </citation>
    <scope>NUCLEOTIDE SEQUENCE [LARGE SCALE GENOMIC DNA]</scope>
    <source>
        <tissue evidence="2">Leaves</tissue>
    </source>
</reference>
<protein>
    <submittedName>
        <fullName evidence="2">Uncharacterized protein</fullName>
    </submittedName>
</protein>
<dbReference type="EMBL" id="MNCJ02000328">
    <property type="protein sequence ID" value="KAF5772075.1"/>
    <property type="molecule type" value="Genomic_DNA"/>
</dbReference>
<keyword evidence="3" id="KW-1185">Reference proteome</keyword>
<dbReference type="AlphaFoldDB" id="A0A251SQV0"/>
<sequence length="87" mass="9909">MILKSYLYSDVLQITLILKMKGRCKRGQTILSCTPPRDHSTLFLTLNIFLFLWGENLTPPLQPFTAPPLPLSPPPSLPSQILCIFRR</sequence>
<dbReference type="InParanoid" id="A0A251SQV0"/>
<organism evidence="2 3">
    <name type="scientific">Helianthus annuus</name>
    <name type="common">Common sunflower</name>
    <dbReference type="NCBI Taxonomy" id="4232"/>
    <lineage>
        <taxon>Eukaryota</taxon>
        <taxon>Viridiplantae</taxon>
        <taxon>Streptophyta</taxon>
        <taxon>Embryophyta</taxon>
        <taxon>Tracheophyta</taxon>
        <taxon>Spermatophyta</taxon>
        <taxon>Magnoliopsida</taxon>
        <taxon>eudicotyledons</taxon>
        <taxon>Gunneridae</taxon>
        <taxon>Pentapetalae</taxon>
        <taxon>asterids</taxon>
        <taxon>campanulids</taxon>
        <taxon>Asterales</taxon>
        <taxon>Asteraceae</taxon>
        <taxon>Asteroideae</taxon>
        <taxon>Heliantheae alliance</taxon>
        <taxon>Heliantheae</taxon>
        <taxon>Helianthus</taxon>
    </lineage>
</organism>
<evidence type="ECO:0000313" key="3">
    <source>
        <dbReference type="Proteomes" id="UP000215914"/>
    </source>
</evidence>
<dbReference type="Gramene" id="mRNA:HanXRQr2_Chr13g0572511">
    <property type="protein sequence ID" value="CDS:HanXRQr2_Chr13g0572511.1"/>
    <property type="gene ID" value="HanXRQr2_Chr13g0572511"/>
</dbReference>